<gene>
    <name evidence="6" type="ORF">P43SY_001847</name>
</gene>
<dbReference type="PANTHER" id="PTHR10161:SF14">
    <property type="entry name" value="TARTRATE-RESISTANT ACID PHOSPHATASE TYPE 5"/>
    <property type="match status" value="1"/>
</dbReference>
<dbReference type="PANTHER" id="PTHR10161">
    <property type="entry name" value="TARTRATE-RESISTANT ACID PHOSPHATASE TYPE 5"/>
    <property type="match status" value="1"/>
</dbReference>
<protein>
    <recommendedName>
        <fullName evidence="5">Calcineurin-like phosphoesterase domain-containing protein</fullName>
    </recommendedName>
</protein>
<evidence type="ECO:0000313" key="7">
    <source>
        <dbReference type="Proteomes" id="UP001209570"/>
    </source>
</evidence>
<name>A0AAD5LBI5_PYTIN</name>
<evidence type="ECO:0000313" key="6">
    <source>
        <dbReference type="EMBL" id="KAJ0395423.1"/>
    </source>
</evidence>
<feature type="domain" description="Calcineurin-like phosphoesterase" evidence="5">
    <location>
        <begin position="156"/>
        <end position="354"/>
    </location>
</feature>
<keyword evidence="1 4" id="KW-0732">Signal</keyword>
<evidence type="ECO:0000256" key="3">
    <source>
        <dbReference type="SAM" id="MobiDB-lite"/>
    </source>
</evidence>
<sequence length="432" mass="47517">MLGGKTIAATLCAVVTMATVHAGEPEKLTEDWANALHQVEDVLTAFAKKNNLPVAEPMFPWLPGQQQGKPTTQPPVTGGPAPTTSTPETQAPVPTTQAPATSAPATKRPNPGQGQQQQQQQQQQQGGGGKPKCSVGVDPTNVHSVKVNCPTTDRVRFIGIGDWGEAFVAPYVLGVRDGVIKEAKTNKYDFILAVGDNFYAKGVKSTTDALWKTTWYDRWQIGSNLTLPWIAILGNHDWYGNALAEVEFSKSQEAGAKYWIMPDRYFSVDATVATGKKFKIAAVDTMTINTTAEFDWAEKEYNDPAAEFVLAAGHHHIYSQAKRGDNKDKPMVRLNQLIQASPKVKAYLCGHEHDMQYLRAADRDYFMFGGSGRTMNEAEVGPGTKAEVMYFKKKYGFAVFDVQLGSRTVTVTYHVFNNQGVEIETPVFTRQY</sequence>
<evidence type="ECO:0000256" key="1">
    <source>
        <dbReference type="ARBA" id="ARBA00022729"/>
    </source>
</evidence>
<dbReference type="InterPro" id="IPR004843">
    <property type="entry name" value="Calcineurin-like_PHP"/>
</dbReference>
<dbReference type="Gene3D" id="3.60.21.10">
    <property type="match status" value="1"/>
</dbReference>
<accession>A0AAD5LBI5</accession>
<dbReference type="EMBL" id="JAKCXM010000346">
    <property type="protein sequence ID" value="KAJ0395423.1"/>
    <property type="molecule type" value="Genomic_DNA"/>
</dbReference>
<dbReference type="GO" id="GO:0016787">
    <property type="term" value="F:hydrolase activity"/>
    <property type="evidence" value="ECO:0007669"/>
    <property type="project" value="UniProtKB-KW"/>
</dbReference>
<evidence type="ECO:0000259" key="5">
    <source>
        <dbReference type="Pfam" id="PF00149"/>
    </source>
</evidence>
<proteinExistence type="predicted"/>
<keyword evidence="7" id="KW-1185">Reference proteome</keyword>
<dbReference type="Proteomes" id="UP001209570">
    <property type="component" value="Unassembled WGS sequence"/>
</dbReference>
<dbReference type="SUPFAM" id="SSF56300">
    <property type="entry name" value="Metallo-dependent phosphatases"/>
    <property type="match status" value="1"/>
</dbReference>
<dbReference type="Pfam" id="PF00149">
    <property type="entry name" value="Metallophos"/>
    <property type="match status" value="1"/>
</dbReference>
<feature type="chain" id="PRO_5042141468" description="Calcineurin-like phosphoesterase domain-containing protein" evidence="4">
    <location>
        <begin position="23"/>
        <end position="432"/>
    </location>
</feature>
<feature type="signal peptide" evidence="4">
    <location>
        <begin position="1"/>
        <end position="22"/>
    </location>
</feature>
<evidence type="ECO:0000256" key="4">
    <source>
        <dbReference type="SAM" id="SignalP"/>
    </source>
</evidence>
<reference evidence="6" key="1">
    <citation type="submission" date="2021-12" db="EMBL/GenBank/DDBJ databases">
        <title>Prjna785345.</title>
        <authorList>
            <person name="Rujirawat T."/>
            <person name="Krajaejun T."/>
        </authorList>
    </citation>
    <scope>NUCLEOTIDE SEQUENCE</scope>
    <source>
        <strain evidence="6">Pi057C3</strain>
    </source>
</reference>
<feature type="compositionally biased region" description="Low complexity" evidence="3">
    <location>
        <begin position="63"/>
        <end position="124"/>
    </location>
</feature>
<organism evidence="6 7">
    <name type="scientific">Pythium insidiosum</name>
    <name type="common">Pythiosis disease agent</name>
    <dbReference type="NCBI Taxonomy" id="114742"/>
    <lineage>
        <taxon>Eukaryota</taxon>
        <taxon>Sar</taxon>
        <taxon>Stramenopiles</taxon>
        <taxon>Oomycota</taxon>
        <taxon>Peronosporomycetes</taxon>
        <taxon>Pythiales</taxon>
        <taxon>Pythiaceae</taxon>
        <taxon>Pythium</taxon>
    </lineage>
</organism>
<dbReference type="AlphaFoldDB" id="A0AAD5LBI5"/>
<feature type="region of interest" description="Disordered" evidence="3">
    <location>
        <begin position="57"/>
        <end position="137"/>
    </location>
</feature>
<keyword evidence="2" id="KW-0378">Hydrolase</keyword>
<comment type="caution">
    <text evidence="6">The sequence shown here is derived from an EMBL/GenBank/DDBJ whole genome shotgun (WGS) entry which is preliminary data.</text>
</comment>
<evidence type="ECO:0000256" key="2">
    <source>
        <dbReference type="ARBA" id="ARBA00022801"/>
    </source>
</evidence>
<dbReference type="InterPro" id="IPR051558">
    <property type="entry name" value="Metallophosphoesterase_PAP"/>
</dbReference>
<dbReference type="InterPro" id="IPR029052">
    <property type="entry name" value="Metallo-depent_PP-like"/>
</dbReference>